<dbReference type="Proteomes" id="UP000198642">
    <property type="component" value="Unassembled WGS sequence"/>
</dbReference>
<sequence length="153" mass="17752">MSLKEVFVSQLRACHDQNTWFVSLNNAIKGVTAEQAAWKNDKSTHSIQEIVHHLAYYNKRYLNRFKGIQNADGANSIDATFHNPEEQTWQSTMVLIDDIMTEWRQSVEESDDKKIDDWAGELAHLTLHNTYHIGQIVHIRKQHGIWNPEQGVQ</sequence>
<dbReference type="InterPro" id="IPR034660">
    <property type="entry name" value="DinB/YfiT-like"/>
</dbReference>
<dbReference type="STRING" id="237679.SAMN04488072_104112"/>
<dbReference type="SUPFAM" id="SSF109854">
    <property type="entry name" value="DinB/YfiT-like putative metalloenzymes"/>
    <property type="match status" value="1"/>
</dbReference>
<accession>A0A1I0X2P0</accession>
<protein>
    <submittedName>
        <fullName evidence="2">DinB superfamily protein</fullName>
    </submittedName>
</protein>
<dbReference type="RefSeq" id="WP_090235295.1">
    <property type="nucleotide sequence ID" value="NZ_FOJW01000004.1"/>
</dbReference>
<dbReference type="InterPro" id="IPR024775">
    <property type="entry name" value="DinB-like"/>
</dbReference>
<keyword evidence="3" id="KW-1185">Reference proteome</keyword>
<evidence type="ECO:0000259" key="1">
    <source>
        <dbReference type="Pfam" id="PF12867"/>
    </source>
</evidence>
<proteinExistence type="predicted"/>
<dbReference type="Gene3D" id="1.20.120.450">
    <property type="entry name" value="dinb family like domain"/>
    <property type="match status" value="1"/>
</dbReference>
<organism evidence="2 3">
    <name type="scientific">Lentibacillus halodurans</name>
    <dbReference type="NCBI Taxonomy" id="237679"/>
    <lineage>
        <taxon>Bacteria</taxon>
        <taxon>Bacillati</taxon>
        <taxon>Bacillota</taxon>
        <taxon>Bacilli</taxon>
        <taxon>Bacillales</taxon>
        <taxon>Bacillaceae</taxon>
        <taxon>Lentibacillus</taxon>
    </lineage>
</organism>
<evidence type="ECO:0000313" key="3">
    <source>
        <dbReference type="Proteomes" id="UP000198642"/>
    </source>
</evidence>
<evidence type="ECO:0000313" key="2">
    <source>
        <dbReference type="EMBL" id="SFA95272.1"/>
    </source>
</evidence>
<feature type="domain" description="DinB-like" evidence="1">
    <location>
        <begin position="24"/>
        <end position="136"/>
    </location>
</feature>
<dbReference type="EMBL" id="FOJW01000004">
    <property type="protein sequence ID" value="SFA95272.1"/>
    <property type="molecule type" value="Genomic_DNA"/>
</dbReference>
<dbReference type="OrthoDB" id="9798830at2"/>
<gene>
    <name evidence="2" type="ORF">SAMN04488072_104112</name>
</gene>
<dbReference type="AlphaFoldDB" id="A0A1I0X2P0"/>
<name>A0A1I0X2P0_9BACI</name>
<dbReference type="Pfam" id="PF12867">
    <property type="entry name" value="DinB_2"/>
    <property type="match status" value="1"/>
</dbReference>
<reference evidence="2 3" key="1">
    <citation type="submission" date="2016-10" db="EMBL/GenBank/DDBJ databases">
        <authorList>
            <person name="de Groot N.N."/>
        </authorList>
    </citation>
    <scope>NUCLEOTIDE SEQUENCE [LARGE SCALE GENOMIC DNA]</scope>
    <source>
        <strain evidence="2 3">CGMCC 1.3702</strain>
    </source>
</reference>